<dbReference type="HOGENOM" id="CLU_116900_0_0_1"/>
<accession>B3P5R8</accession>
<dbReference type="Proteomes" id="UP000008711">
    <property type="component" value="Unassembled WGS sequence"/>
</dbReference>
<keyword evidence="2" id="KW-1185">Reference proteome</keyword>
<proteinExistence type="predicted"/>
<reference evidence="1 2" key="1">
    <citation type="journal article" date="2007" name="Nature">
        <title>Evolution of genes and genomes on the Drosophila phylogeny.</title>
        <authorList>
            <consortium name="Drosophila 12 Genomes Consortium"/>
            <person name="Clark A.G."/>
            <person name="Eisen M.B."/>
            <person name="Smith D.R."/>
            <person name="Bergman C.M."/>
            <person name="Oliver B."/>
            <person name="Markow T.A."/>
            <person name="Kaufman T.C."/>
            <person name="Kellis M."/>
            <person name="Gelbart W."/>
            <person name="Iyer V.N."/>
            <person name="Pollard D.A."/>
            <person name="Sackton T.B."/>
            <person name="Larracuente A.M."/>
            <person name="Singh N.D."/>
            <person name="Abad J.P."/>
            <person name="Abt D.N."/>
            <person name="Adryan B."/>
            <person name="Aguade M."/>
            <person name="Akashi H."/>
            <person name="Anderson W.W."/>
            <person name="Aquadro C.F."/>
            <person name="Ardell D.H."/>
            <person name="Arguello R."/>
            <person name="Artieri C.G."/>
            <person name="Barbash D.A."/>
            <person name="Barker D."/>
            <person name="Barsanti P."/>
            <person name="Batterham P."/>
            <person name="Batzoglou S."/>
            <person name="Begun D."/>
            <person name="Bhutkar A."/>
            <person name="Blanco E."/>
            <person name="Bosak S.A."/>
            <person name="Bradley R.K."/>
            <person name="Brand A.D."/>
            <person name="Brent M.R."/>
            <person name="Brooks A.N."/>
            <person name="Brown R.H."/>
            <person name="Butlin R.K."/>
            <person name="Caggese C."/>
            <person name="Calvi B.R."/>
            <person name="Bernardo de Carvalho A."/>
            <person name="Caspi A."/>
            <person name="Castrezana S."/>
            <person name="Celniker S.E."/>
            <person name="Chang J.L."/>
            <person name="Chapple C."/>
            <person name="Chatterji S."/>
            <person name="Chinwalla A."/>
            <person name="Civetta A."/>
            <person name="Clifton S.W."/>
            <person name="Comeron J.M."/>
            <person name="Costello J.C."/>
            <person name="Coyne J.A."/>
            <person name="Daub J."/>
            <person name="David R.G."/>
            <person name="Delcher A.L."/>
            <person name="Delehaunty K."/>
            <person name="Do C.B."/>
            <person name="Ebling H."/>
            <person name="Edwards K."/>
            <person name="Eickbush T."/>
            <person name="Evans J.D."/>
            <person name="Filipski A."/>
            <person name="Findeiss S."/>
            <person name="Freyhult E."/>
            <person name="Fulton L."/>
            <person name="Fulton R."/>
            <person name="Garcia A.C."/>
            <person name="Gardiner A."/>
            <person name="Garfield D.A."/>
            <person name="Garvin B.E."/>
            <person name="Gibson G."/>
            <person name="Gilbert D."/>
            <person name="Gnerre S."/>
            <person name="Godfrey J."/>
            <person name="Good R."/>
            <person name="Gotea V."/>
            <person name="Gravely B."/>
            <person name="Greenberg A.J."/>
            <person name="Griffiths-Jones S."/>
            <person name="Gross S."/>
            <person name="Guigo R."/>
            <person name="Gustafson E.A."/>
            <person name="Haerty W."/>
            <person name="Hahn M.W."/>
            <person name="Halligan D.L."/>
            <person name="Halpern A.L."/>
            <person name="Halter G.M."/>
            <person name="Han M.V."/>
            <person name="Heger A."/>
            <person name="Hillier L."/>
            <person name="Hinrichs A.S."/>
            <person name="Holmes I."/>
            <person name="Hoskins R.A."/>
            <person name="Hubisz M.J."/>
            <person name="Hultmark D."/>
            <person name="Huntley M.A."/>
            <person name="Jaffe D.B."/>
            <person name="Jagadeeshan S."/>
            <person name="Jeck W.R."/>
            <person name="Johnson J."/>
            <person name="Jones C.D."/>
            <person name="Jordan W.C."/>
            <person name="Karpen G.H."/>
            <person name="Kataoka E."/>
            <person name="Keightley P.D."/>
            <person name="Kheradpour P."/>
            <person name="Kirkness E.F."/>
            <person name="Koerich L.B."/>
            <person name="Kristiansen K."/>
            <person name="Kudrna D."/>
            <person name="Kulathinal R.J."/>
            <person name="Kumar S."/>
            <person name="Kwok R."/>
            <person name="Lander E."/>
            <person name="Langley C.H."/>
            <person name="Lapoint R."/>
            <person name="Lazzaro B.P."/>
            <person name="Lee S.J."/>
            <person name="Levesque L."/>
            <person name="Li R."/>
            <person name="Lin C.F."/>
            <person name="Lin M.F."/>
            <person name="Lindblad-Toh K."/>
            <person name="Llopart A."/>
            <person name="Long M."/>
            <person name="Low L."/>
            <person name="Lozovsky E."/>
            <person name="Lu J."/>
            <person name="Luo M."/>
            <person name="Machado C.A."/>
            <person name="Makalowski W."/>
            <person name="Marzo M."/>
            <person name="Matsuda M."/>
            <person name="Matzkin L."/>
            <person name="McAllister B."/>
            <person name="McBride C.S."/>
            <person name="McKernan B."/>
            <person name="McKernan K."/>
            <person name="Mendez-Lago M."/>
            <person name="Minx P."/>
            <person name="Mollenhauer M.U."/>
            <person name="Montooth K."/>
            <person name="Mount S.M."/>
            <person name="Mu X."/>
            <person name="Myers E."/>
            <person name="Negre B."/>
            <person name="Newfeld S."/>
            <person name="Nielsen R."/>
            <person name="Noor M.A."/>
            <person name="O'Grady P."/>
            <person name="Pachter L."/>
            <person name="Papaceit M."/>
            <person name="Parisi M.J."/>
            <person name="Parisi M."/>
            <person name="Parts L."/>
            <person name="Pedersen J.S."/>
            <person name="Pesole G."/>
            <person name="Phillippy A.M."/>
            <person name="Ponting C.P."/>
            <person name="Pop M."/>
            <person name="Porcelli D."/>
            <person name="Powell J.R."/>
            <person name="Prohaska S."/>
            <person name="Pruitt K."/>
            <person name="Puig M."/>
            <person name="Quesneville H."/>
            <person name="Ram K.R."/>
            <person name="Rand D."/>
            <person name="Rasmussen M.D."/>
            <person name="Reed L.K."/>
            <person name="Reenan R."/>
            <person name="Reily A."/>
            <person name="Remington K.A."/>
            <person name="Rieger T.T."/>
            <person name="Ritchie M.G."/>
            <person name="Robin C."/>
            <person name="Rogers Y.H."/>
            <person name="Rohde C."/>
            <person name="Rozas J."/>
            <person name="Rubenfield M.J."/>
            <person name="Ruiz A."/>
            <person name="Russo S."/>
            <person name="Salzberg S.L."/>
            <person name="Sanchez-Gracia A."/>
            <person name="Saranga D.J."/>
            <person name="Sato H."/>
            <person name="Schaeffer S.W."/>
            <person name="Schatz M.C."/>
            <person name="Schlenke T."/>
            <person name="Schwartz R."/>
            <person name="Segarra C."/>
            <person name="Singh R.S."/>
            <person name="Sirot L."/>
            <person name="Sirota M."/>
            <person name="Sisneros N.B."/>
            <person name="Smith C.D."/>
            <person name="Smith T.F."/>
            <person name="Spieth J."/>
            <person name="Stage D.E."/>
            <person name="Stark A."/>
            <person name="Stephan W."/>
            <person name="Strausberg R.L."/>
            <person name="Strempel S."/>
            <person name="Sturgill D."/>
            <person name="Sutton G."/>
            <person name="Sutton G.G."/>
            <person name="Tao W."/>
            <person name="Teichmann S."/>
            <person name="Tobari Y.N."/>
            <person name="Tomimura Y."/>
            <person name="Tsolas J.M."/>
            <person name="Valente V.L."/>
            <person name="Venter E."/>
            <person name="Venter J.C."/>
            <person name="Vicario S."/>
            <person name="Vieira F.G."/>
            <person name="Vilella A.J."/>
            <person name="Villasante A."/>
            <person name="Walenz B."/>
            <person name="Wang J."/>
            <person name="Wasserman M."/>
            <person name="Watts T."/>
            <person name="Wilson D."/>
            <person name="Wilson R.K."/>
            <person name="Wing R.A."/>
            <person name="Wolfner M.F."/>
            <person name="Wong A."/>
            <person name="Wong G.K."/>
            <person name="Wu C.I."/>
            <person name="Wu G."/>
            <person name="Yamamoto D."/>
            <person name="Yang H.P."/>
            <person name="Yang S.P."/>
            <person name="Yorke J.A."/>
            <person name="Yoshida K."/>
            <person name="Zdobnov E."/>
            <person name="Zhang P."/>
            <person name="Zhang Y."/>
            <person name="Zimin A.V."/>
            <person name="Baldwin J."/>
            <person name="Abdouelleil A."/>
            <person name="Abdulkadir J."/>
            <person name="Abebe A."/>
            <person name="Abera B."/>
            <person name="Abreu J."/>
            <person name="Acer S.C."/>
            <person name="Aftuck L."/>
            <person name="Alexander A."/>
            <person name="An P."/>
            <person name="Anderson E."/>
            <person name="Anderson S."/>
            <person name="Arachi H."/>
            <person name="Azer M."/>
            <person name="Bachantsang P."/>
            <person name="Barry A."/>
            <person name="Bayul T."/>
            <person name="Berlin A."/>
            <person name="Bessette D."/>
            <person name="Bloom T."/>
            <person name="Blye J."/>
            <person name="Boguslavskiy L."/>
            <person name="Bonnet C."/>
            <person name="Boukhgalter B."/>
            <person name="Bourzgui I."/>
            <person name="Brown A."/>
            <person name="Cahill P."/>
            <person name="Channer S."/>
            <person name="Cheshatsang Y."/>
            <person name="Chuda L."/>
            <person name="Citroen M."/>
            <person name="Collymore A."/>
            <person name="Cooke P."/>
            <person name="Costello M."/>
            <person name="D'Aco K."/>
            <person name="Daza R."/>
            <person name="De Haan G."/>
            <person name="DeGray S."/>
            <person name="DeMaso C."/>
            <person name="Dhargay N."/>
            <person name="Dooley K."/>
            <person name="Dooley E."/>
            <person name="Doricent M."/>
            <person name="Dorje P."/>
            <person name="Dorjee K."/>
            <person name="Dupes A."/>
            <person name="Elong R."/>
            <person name="Falk J."/>
            <person name="Farina A."/>
            <person name="Faro S."/>
            <person name="Ferguson D."/>
            <person name="Fisher S."/>
            <person name="Foley C.D."/>
            <person name="Franke A."/>
            <person name="Friedrich D."/>
            <person name="Gadbois L."/>
            <person name="Gearin G."/>
            <person name="Gearin C.R."/>
            <person name="Giannoukos G."/>
            <person name="Goode T."/>
            <person name="Graham J."/>
            <person name="Grandbois E."/>
            <person name="Grewal S."/>
            <person name="Gyaltsen K."/>
            <person name="Hafez N."/>
            <person name="Hagos B."/>
            <person name="Hall J."/>
            <person name="Henson C."/>
            <person name="Hollinger A."/>
            <person name="Honan T."/>
            <person name="Huard M.D."/>
            <person name="Hughes L."/>
            <person name="Hurhula B."/>
            <person name="Husby M.E."/>
            <person name="Kamat A."/>
            <person name="Kanga B."/>
            <person name="Kashin S."/>
            <person name="Khazanovich D."/>
            <person name="Kisner P."/>
            <person name="Lance K."/>
            <person name="Lara M."/>
            <person name="Lee W."/>
            <person name="Lennon N."/>
            <person name="Letendre F."/>
            <person name="LeVine R."/>
            <person name="Lipovsky A."/>
            <person name="Liu X."/>
            <person name="Liu J."/>
            <person name="Liu S."/>
            <person name="Lokyitsang T."/>
            <person name="Lokyitsang Y."/>
            <person name="Lubonja R."/>
            <person name="Lui A."/>
            <person name="MacDonald P."/>
            <person name="Magnisalis V."/>
            <person name="Maru K."/>
            <person name="Matthews C."/>
            <person name="McCusker W."/>
            <person name="McDonough S."/>
            <person name="Mehta T."/>
            <person name="Meldrim J."/>
            <person name="Meneus L."/>
            <person name="Mihai O."/>
            <person name="Mihalev A."/>
            <person name="Mihova T."/>
            <person name="Mittelman R."/>
            <person name="Mlenga V."/>
            <person name="Montmayeur A."/>
            <person name="Mulrain L."/>
            <person name="Navidi A."/>
            <person name="Naylor J."/>
            <person name="Negash T."/>
            <person name="Nguyen T."/>
            <person name="Nguyen N."/>
            <person name="Nicol R."/>
            <person name="Norbu C."/>
            <person name="Norbu N."/>
            <person name="Novod N."/>
            <person name="O'Neill B."/>
            <person name="Osman S."/>
            <person name="Markiewicz E."/>
            <person name="Oyono O.L."/>
            <person name="Patti C."/>
            <person name="Phunkhang P."/>
            <person name="Pierre F."/>
            <person name="Priest M."/>
            <person name="Raghuraman S."/>
            <person name="Rege F."/>
            <person name="Reyes R."/>
            <person name="Rise C."/>
            <person name="Rogov P."/>
            <person name="Ross K."/>
            <person name="Ryan E."/>
            <person name="Settipalli S."/>
            <person name="Shea T."/>
            <person name="Sherpa N."/>
            <person name="Shi L."/>
            <person name="Shih D."/>
            <person name="Sparrow T."/>
            <person name="Spaulding J."/>
            <person name="Stalker J."/>
            <person name="Stange-Thomann N."/>
            <person name="Stavropoulos S."/>
            <person name="Stone C."/>
            <person name="Strader C."/>
            <person name="Tesfaye S."/>
            <person name="Thomson T."/>
            <person name="Thoulutsang Y."/>
            <person name="Thoulutsang D."/>
            <person name="Topham K."/>
            <person name="Topping I."/>
            <person name="Tsamla T."/>
            <person name="Vassiliev H."/>
            <person name="Vo A."/>
            <person name="Wangchuk T."/>
            <person name="Wangdi T."/>
            <person name="Weiand M."/>
            <person name="Wilkinson J."/>
            <person name="Wilson A."/>
            <person name="Yadav S."/>
            <person name="Young G."/>
            <person name="Yu Q."/>
            <person name="Zembek L."/>
            <person name="Zhong D."/>
            <person name="Zimmer A."/>
            <person name="Zwirko Z."/>
            <person name="Jaffe D.B."/>
            <person name="Alvarez P."/>
            <person name="Brockman W."/>
            <person name="Butler J."/>
            <person name="Chin C."/>
            <person name="Gnerre S."/>
            <person name="Grabherr M."/>
            <person name="Kleber M."/>
            <person name="Mauceli E."/>
            <person name="MacCallum I."/>
        </authorList>
    </citation>
    <scope>NUCLEOTIDE SEQUENCE [LARGE SCALE GENOMIC DNA]</scope>
    <source>
        <strain evidence="1 2">TSC#14021-0224.01</strain>
    </source>
</reference>
<sequence length="173" mass="20084">MVARMWVFGALVHGVPTTRHTNMKCEVHDESFVEVKQCRLKVLGRGIIGANVYLKLKVMPVKTVNVNFSVWKKLSGYHPYLFNTTVDVCHILKHPNPSNVFFYFYRALKPYFNANHSCPFNHDIILKNFVLDDKMFSLFPIPMGNYMFAIKIMANEALRLTIFSYMDVNVDKL</sequence>
<dbReference type="PANTHER" id="PTHR20898">
    <property type="entry name" value="DAEDALUS ON 3-RELATED-RELATED"/>
    <property type="match status" value="1"/>
</dbReference>
<dbReference type="SMART" id="SM00697">
    <property type="entry name" value="DM8"/>
    <property type="match status" value="1"/>
</dbReference>
<dbReference type="Pfam" id="PF06477">
    <property type="entry name" value="DUF1091"/>
    <property type="match status" value="1"/>
</dbReference>
<dbReference type="InterPro" id="IPR010512">
    <property type="entry name" value="DUF1091"/>
</dbReference>
<dbReference type="PhylomeDB" id="B3P5R8"/>
<evidence type="ECO:0000313" key="1">
    <source>
        <dbReference type="EMBL" id="EDV53318.1"/>
    </source>
</evidence>
<gene>
    <name evidence="1" type="primary">Dere\GG11605</name>
    <name evidence="1" type="ORF">Dere_GG11605</name>
</gene>
<dbReference type="EMBL" id="CH954182">
    <property type="protein sequence ID" value="EDV53318.1"/>
    <property type="molecule type" value="Genomic_DNA"/>
</dbReference>
<name>B3P5R8_DROER</name>
<organism evidence="1 2">
    <name type="scientific">Drosophila erecta</name>
    <name type="common">Fruit fly</name>
    <dbReference type="NCBI Taxonomy" id="7220"/>
    <lineage>
        <taxon>Eukaryota</taxon>
        <taxon>Metazoa</taxon>
        <taxon>Ecdysozoa</taxon>
        <taxon>Arthropoda</taxon>
        <taxon>Hexapoda</taxon>
        <taxon>Insecta</taxon>
        <taxon>Pterygota</taxon>
        <taxon>Neoptera</taxon>
        <taxon>Endopterygota</taxon>
        <taxon>Diptera</taxon>
        <taxon>Brachycera</taxon>
        <taxon>Muscomorpha</taxon>
        <taxon>Ephydroidea</taxon>
        <taxon>Drosophilidae</taxon>
        <taxon>Drosophila</taxon>
        <taxon>Sophophora</taxon>
    </lineage>
</organism>
<reference evidence="1 2" key="2">
    <citation type="journal article" date="2008" name="Bioinformatics">
        <title>Assembly reconciliation.</title>
        <authorList>
            <person name="Zimin A.V."/>
            <person name="Smith D.R."/>
            <person name="Sutton G."/>
            <person name="Yorke J.A."/>
        </authorList>
    </citation>
    <scope>NUCLEOTIDE SEQUENCE [LARGE SCALE GENOMIC DNA]</scope>
    <source>
        <strain evidence="1 2">TSC#14021-0224.01</strain>
    </source>
</reference>
<dbReference type="PANTHER" id="PTHR20898:SF0">
    <property type="entry name" value="DAEDALUS ON 3-RELATED"/>
    <property type="match status" value="1"/>
</dbReference>
<dbReference type="OrthoDB" id="7789165at2759"/>
<dbReference type="AlphaFoldDB" id="B3P5R8"/>
<dbReference type="OMA" id="NVFHYFY"/>
<protein>
    <submittedName>
        <fullName evidence="1">GG11605</fullName>
    </submittedName>
</protein>
<evidence type="ECO:0000313" key="2">
    <source>
        <dbReference type="Proteomes" id="UP000008711"/>
    </source>
</evidence>